<accession>A0ABN9DZ61</accession>
<keyword evidence="2" id="KW-1185">Reference proteome</keyword>
<evidence type="ECO:0000313" key="1">
    <source>
        <dbReference type="EMBL" id="CAI9576631.1"/>
    </source>
</evidence>
<evidence type="ECO:0000313" key="2">
    <source>
        <dbReference type="Proteomes" id="UP001162483"/>
    </source>
</evidence>
<gene>
    <name evidence="1" type="ORF">SPARVUS_LOCUS8558680</name>
</gene>
<proteinExistence type="predicted"/>
<organism evidence="1 2">
    <name type="scientific">Staurois parvus</name>
    <dbReference type="NCBI Taxonomy" id="386267"/>
    <lineage>
        <taxon>Eukaryota</taxon>
        <taxon>Metazoa</taxon>
        <taxon>Chordata</taxon>
        <taxon>Craniata</taxon>
        <taxon>Vertebrata</taxon>
        <taxon>Euteleostomi</taxon>
        <taxon>Amphibia</taxon>
        <taxon>Batrachia</taxon>
        <taxon>Anura</taxon>
        <taxon>Neobatrachia</taxon>
        <taxon>Ranoidea</taxon>
        <taxon>Ranidae</taxon>
        <taxon>Staurois</taxon>
    </lineage>
</organism>
<dbReference type="EMBL" id="CATNWA010014848">
    <property type="protein sequence ID" value="CAI9576631.1"/>
    <property type="molecule type" value="Genomic_DNA"/>
</dbReference>
<sequence>MDGFLSYHPLYTIVSLAVISHSDHMYRLGQSQPIRVMGLAVANHS</sequence>
<comment type="caution">
    <text evidence="1">The sequence shown here is derived from an EMBL/GenBank/DDBJ whole genome shotgun (WGS) entry which is preliminary data.</text>
</comment>
<name>A0ABN9DZ61_9NEOB</name>
<reference evidence="1" key="1">
    <citation type="submission" date="2023-05" db="EMBL/GenBank/DDBJ databases">
        <authorList>
            <person name="Stuckert A."/>
        </authorList>
    </citation>
    <scope>NUCLEOTIDE SEQUENCE</scope>
</reference>
<protein>
    <submittedName>
        <fullName evidence="1">Uncharacterized protein</fullName>
    </submittedName>
</protein>
<dbReference type="Proteomes" id="UP001162483">
    <property type="component" value="Unassembled WGS sequence"/>
</dbReference>